<dbReference type="InterPro" id="IPR036736">
    <property type="entry name" value="ACP-like_sf"/>
</dbReference>
<dbReference type="Gene3D" id="3.40.50.720">
    <property type="entry name" value="NAD(P)-binding Rossmann-like Domain"/>
    <property type="match status" value="1"/>
</dbReference>
<dbReference type="PROSITE" id="PS00455">
    <property type="entry name" value="AMP_BINDING"/>
    <property type="match status" value="1"/>
</dbReference>
<sequence length="1056" mass="116291">MVMSIAQGSGEPRLLPSILDHRAASQPDRVWAKFPTSPTSYAQGFRSATYRQIYNAVNSIAWKLAKTIGTSTAFDTLAYLGPGDLRYHIVLLAAIKTRYKAFLPSPRNSVIAQKDLLSRLDCRVLVTTDPEPPFVSGLLREYPVRVVRIPSLDKLLESQDGPAYPYDKTFEEARNDPVLVLHTSGSTGFPKPMIYTNEFVLRIYKANSLPALEGTQRIDDLFLQGEFFSFLPAFHIAGIGWGLVLPMFSNSVPILPLPGRPPSTDAFIDAVKYGSFDWAFLLPVIIDEISKDAASLDLITSKLQYLFYTGGALPQTAGKLVSSRIPIYSGLGSSEFSALPQLKLAVSSPTDTWQYVYIHPAVGPQFRHHLDDLHELVIVKSPGNTDAQPVFAMFPDLEEYETRDLFSPHPSIPHLWRHQGRRDDIIVFLNGEKTNPISFEQHVSQHPAVGAALVAGSQRFEACLIIEPATSEELSGQMKAELIEEVWPAVEEANTFSPAHARISKSKILVLDVDRPMLRAGKGTVQRAGTVELYKCQIDALYSDTPVQSPGETSTALVSTLTEVLDALRTLVHGTTSWTDFSDDDDFFTLGMDSLQVLQNITAIRSTFNISITPSIIYRNPTLALLAKHIYPGETAANAGYDRIAAMTDLLKGYEHEIDKLAFAKLQPNERANSSSQVVILTGSTGAVGSFVLEQLLLDPDISHVYCLNRAVDSGSLQAARNQQRDLVYEIPSENVTYLTVDLTKNHFNLDATVYNTLLNKTTRVIHNAWPVNFNLSLRSFQPSLDGLLNLISFTTQAKLAPSLLFLSSISAITSYHTLSETSGPVPEEVITNPACTAAMGYGESKYLGERILNYASTKFPSSAFGICRIGQIAGTAKDPRGWNRSEWLPSLIISSRYLKALPDSLGGSQFDIIDWVPIDELAPIVVELSASLVGTSSVQIFHCTNPRPISWASLLPVIAEEIGQPGSTTRDPSTAVTVPLTTWLQKLRDSIALELKAEQNPAAKLADFYEQLLDIGSTLTLILPSEKTKEASKSLAKLRPIQPEWLRGWITEWLD</sequence>
<dbReference type="SUPFAM" id="SSF51735">
    <property type="entry name" value="NAD(P)-binding Rossmann-fold domains"/>
    <property type="match status" value="1"/>
</dbReference>
<dbReference type="Pfam" id="PF07993">
    <property type="entry name" value="NAD_binding_4"/>
    <property type="match status" value="1"/>
</dbReference>
<name>A0ABR4I0Z9_9EURO</name>
<keyword evidence="2" id="KW-0597">Phosphoprotein</keyword>
<dbReference type="Pfam" id="PF00550">
    <property type="entry name" value="PP-binding"/>
    <property type="match status" value="1"/>
</dbReference>
<dbReference type="PANTHER" id="PTHR43439:SF2">
    <property type="entry name" value="ENZYME, PUTATIVE (JCVI)-RELATED"/>
    <property type="match status" value="1"/>
</dbReference>
<dbReference type="SMART" id="SM00823">
    <property type="entry name" value="PKS_PP"/>
    <property type="match status" value="1"/>
</dbReference>
<dbReference type="InterPro" id="IPR000873">
    <property type="entry name" value="AMP-dep_synth/lig_dom"/>
</dbReference>
<dbReference type="InterPro" id="IPR020845">
    <property type="entry name" value="AMP-binding_CS"/>
</dbReference>
<evidence type="ECO:0000313" key="5">
    <source>
        <dbReference type="Proteomes" id="UP001610335"/>
    </source>
</evidence>
<keyword evidence="1" id="KW-0596">Phosphopantetheine</keyword>
<dbReference type="SMART" id="SM01294">
    <property type="entry name" value="PKS_PP_betabranch"/>
    <property type="match status" value="1"/>
</dbReference>
<dbReference type="PANTHER" id="PTHR43439">
    <property type="entry name" value="PHENYLACETATE-COENZYME A LIGASE"/>
    <property type="match status" value="1"/>
</dbReference>
<reference evidence="4 5" key="1">
    <citation type="submission" date="2024-07" db="EMBL/GenBank/DDBJ databases">
        <title>Section-level genome sequencing and comparative genomics of Aspergillus sections Usti and Cavernicolus.</title>
        <authorList>
            <consortium name="Lawrence Berkeley National Laboratory"/>
            <person name="Nybo J.L."/>
            <person name="Vesth T.C."/>
            <person name="Theobald S."/>
            <person name="Frisvad J.C."/>
            <person name="Larsen T.O."/>
            <person name="Kjaerboelling I."/>
            <person name="Rothschild-Mancinelli K."/>
            <person name="Lyhne E.K."/>
            <person name="Kogle M.E."/>
            <person name="Barry K."/>
            <person name="Clum A."/>
            <person name="Na H."/>
            <person name="Ledsgaard L."/>
            <person name="Lin J."/>
            <person name="Lipzen A."/>
            <person name="Kuo A."/>
            <person name="Riley R."/>
            <person name="Mondo S."/>
            <person name="LaButti K."/>
            <person name="Haridas S."/>
            <person name="Pangalinan J."/>
            <person name="Salamov A.A."/>
            <person name="Simmons B.A."/>
            <person name="Magnuson J.K."/>
            <person name="Chen J."/>
            <person name="Drula E."/>
            <person name="Henrissat B."/>
            <person name="Wiebenga A."/>
            <person name="Lubbers R.J."/>
            <person name="Gomes A.C."/>
            <person name="Makela M.R."/>
            <person name="Stajich J."/>
            <person name="Grigoriev I.V."/>
            <person name="Mortensen U.H."/>
            <person name="De vries R.P."/>
            <person name="Baker S.E."/>
            <person name="Andersen M.R."/>
        </authorList>
    </citation>
    <scope>NUCLEOTIDE SEQUENCE [LARGE SCALE GENOMIC DNA]</scope>
    <source>
        <strain evidence="4 5">CBS 600.67</strain>
    </source>
</reference>
<evidence type="ECO:0000256" key="1">
    <source>
        <dbReference type="ARBA" id="ARBA00022450"/>
    </source>
</evidence>
<dbReference type="Pfam" id="PF23562">
    <property type="entry name" value="AMP-binding_C_3"/>
    <property type="match status" value="1"/>
</dbReference>
<gene>
    <name evidence="4" type="ORF">BDW59DRAFT_109738</name>
</gene>
<dbReference type="InterPro" id="IPR013120">
    <property type="entry name" value="FAR_NAD-bd"/>
</dbReference>
<dbReference type="Gene3D" id="3.40.50.12780">
    <property type="entry name" value="N-terminal domain of ligase-like"/>
    <property type="match status" value="1"/>
</dbReference>
<evidence type="ECO:0000259" key="3">
    <source>
        <dbReference type="PROSITE" id="PS50075"/>
    </source>
</evidence>
<comment type="caution">
    <text evidence="4">The sequence shown here is derived from an EMBL/GenBank/DDBJ whole genome shotgun (WGS) entry which is preliminary data.</text>
</comment>
<dbReference type="PROSITE" id="PS50075">
    <property type="entry name" value="CARRIER"/>
    <property type="match status" value="1"/>
</dbReference>
<feature type="domain" description="Carrier" evidence="3">
    <location>
        <begin position="559"/>
        <end position="634"/>
    </location>
</feature>
<dbReference type="EMBL" id="JBFXLS010000063">
    <property type="protein sequence ID" value="KAL2821419.1"/>
    <property type="molecule type" value="Genomic_DNA"/>
</dbReference>
<evidence type="ECO:0000256" key="2">
    <source>
        <dbReference type="ARBA" id="ARBA00022553"/>
    </source>
</evidence>
<protein>
    <recommendedName>
        <fullName evidence="3">Carrier domain-containing protein</fullName>
    </recommendedName>
</protein>
<keyword evidence="5" id="KW-1185">Reference proteome</keyword>
<evidence type="ECO:0000313" key="4">
    <source>
        <dbReference type="EMBL" id="KAL2821419.1"/>
    </source>
</evidence>
<proteinExistence type="predicted"/>
<accession>A0ABR4I0Z9</accession>
<dbReference type="InterPro" id="IPR051414">
    <property type="entry name" value="Adenylate-forming_Reductase"/>
</dbReference>
<organism evidence="4 5">
    <name type="scientific">Aspergillus cavernicola</name>
    <dbReference type="NCBI Taxonomy" id="176166"/>
    <lineage>
        <taxon>Eukaryota</taxon>
        <taxon>Fungi</taxon>
        <taxon>Dikarya</taxon>
        <taxon>Ascomycota</taxon>
        <taxon>Pezizomycotina</taxon>
        <taxon>Eurotiomycetes</taxon>
        <taxon>Eurotiomycetidae</taxon>
        <taxon>Eurotiales</taxon>
        <taxon>Aspergillaceae</taxon>
        <taxon>Aspergillus</taxon>
        <taxon>Aspergillus subgen. Nidulantes</taxon>
    </lineage>
</organism>
<dbReference type="InterPro" id="IPR036291">
    <property type="entry name" value="NAD(P)-bd_dom_sf"/>
</dbReference>
<dbReference type="Gene3D" id="1.10.1200.10">
    <property type="entry name" value="ACP-like"/>
    <property type="match status" value="1"/>
</dbReference>
<dbReference type="InterPro" id="IPR020806">
    <property type="entry name" value="PKS_PP-bd"/>
</dbReference>
<dbReference type="InterPro" id="IPR042099">
    <property type="entry name" value="ANL_N_sf"/>
</dbReference>
<dbReference type="Proteomes" id="UP001610335">
    <property type="component" value="Unassembled WGS sequence"/>
</dbReference>
<dbReference type="SUPFAM" id="SSF47336">
    <property type="entry name" value="ACP-like"/>
    <property type="match status" value="1"/>
</dbReference>
<dbReference type="InterPro" id="IPR009081">
    <property type="entry name" value="PP-bd_ACP"/>
</dbReference>
<dbReference type="Pfam" id="PF00501">
    <property type="entry name" value="AMP-binding"/>
    <property type="match status" value="1"/>
</dbReference>
<dbReference type="SUPFAM" id="SSF56801">
    <property type="entry name" value="Acetyl-CoA synthetase-like"/>
    <property type="match status" value="1"/>
</dbReference>